<gene>
    <name evidence="1" type="ORF">CKY28_07200</name>
</gene>
<dbReference type="OrthoDB" id="7473598at2"/>
<keyword evidence="2" id="KW-1185">Reference proteome</keyword>
<dbReference type="Proteomes" id="UP000218151">
    <property type="component" value="Unassembled WGS sequence"/>
</dbReference>
<dbReference type="AlphaFoldDB" id="A0A2A2SJA1"/>
<dbReference type="RefSeq" id="WP_095997599.1">
    <property type="nucleotide sequence ID" value="NZ_NSLI01000002.1"/>
</dbReference>
<sequence length="100" mass="10872">MTAERIEAPAGAEATLLAKPKRRVFRRSYQAERPSAAVMARQGRLARSAWAALGDRDAVMAFLNTHDEAMGGRPIDLALVSDEGLDRVELAMAAMHRPAI</sequence>
<evidence type="ECO:0000313" key="2">
    <source>
        <dbReference type="Proteomes" id="UP000218151"/>
    </source>
</evidence>
<organism evidence="1 2">
    <name type="scientific">Sphingomonas lenta</name>
    <dbReference type="NCBI Taxonomy" id="1141887"/>
    <lineage>
        <taxon>Bacteria</taxon>
        <taxon>Pseudomonadati</taxon>
        <taxon>Pseudomonadota</taxon>
        <taxon>Alphaproteobacteria</taxon>
        <taxon>Sphingomonadales</taxon>
        <taxon>Sphingomonadaceae</taxon>
        <taxon>Sphingomonas</taxon>
    </lineage>
</organism>
<proteinExistence type="predicted"/>
<evidence type="ECO:0000313" key="1">
    <source>
        <dbReference type="EMBL" id="PAX09101.1"/>
    </source>
</evidence>
<protein>
    <submittedName>
        <fullName evidence="1">Uncharacterized protein</fullName>
    </submittedName>
</protein>
<dbReference type="EMBL" id="NSLI01000002">
    <property type="protein sequence ID" value="PAX09101.1"/>
    <property type="molecule type" value="Genomic_DNA"/>
</dbReference>
<name>A0A2A2SJA1_9SPHN</name>
<reference evidence="2" key="1">
    <citation type="submission" date="2017-09" db="EMBL/GenBank/DDBJ databases">
        <authorList>
            <person name="Feng G."/>
            <person name="Zhu H."/>
        </authorList>
    </citation>
    <scope>NUCLEOTIDE SEQUENCE [LARGE SCALE GENOMIC DNA]</scope>
    <source>
        <strain evidence="2">1PNM-20</strain>
    </source>
</reference>
<comment type="caution">
    <text evidence="1">The sequence shown here is derived from an EMBL/GenBank/DDBJ whole genome shotgun (WGS) entry which is preliminary data.</text>
</comment>
<accession>A0A2A2SJA1</accession>